<comment type="caution">
    <text evidence="1">The sequence shown here is derived from an EMBL/GenBank/DDBJ whole genome shotgun (WGS) entry which is preliminary data.</text>
</comment>
<organism evidence="1">
    <name type="scientific">marine sediment metagenome</name>
    <dbReference type="NCBI Taxonomy" id="412755"/>
    <lineage>
        <taxon>unclassified sequences</taxon>
        <taxon>metagenomes</taxon>
        <taxon>ecological metagenomes</taxon>
    </lineage>
</organism>
<proteinExistence type="predicted"/>
<reference evidence="1" key="1">
    <citation type="journal article" date="2014" name="Front. Microbiol.">
        <title>High frequency of phylogenetically diverse reductive dehalogenase-homologous genes in deep subseafloor sedimentary metagenomes.</title>
        <authorList>
            <person name="Kawai M."/>
            <person name="Futagami T."/>
            <person name="Toyoda A."/>
            <person name="Takaki Y."/>
            <person name="Nishi S."/>
            <person name="Hori S."/>
            <person name="Arai W."/>
            <person name="Tsubouchi T."/>
            <person name="Morono Y."/>
            <person name="Uchiyama I."/>
            <person name="Ito T."/>
            <person name="Fujiyama A."/>
            <person name="Inagaki F."/>
            <person name="Takami H."/>
        </authorList>
    </citation>
    <scope>NUCLEOTIDE SEQUENCE</scope>
    <source>
        <strain evidence="1">Expedition CK06-06</strain>
    </source>
</reference>
<dbReference type="AlphaFoldDB" id="X1IKP5"/>
<gene>
    <name evidence="1" type="ORF">S03H2_57567</name>
</gene>
<feature type="non-terminal residue" evidence="1">
    <location>
        <position position="48"/>
    </location>
</feature>
<name>X1IKP5_9ZZZZ</name>
<evidence type="ECO:0000313" key="1">
    <source>
        <dbReference type="EMBL" id="GAH82287.1"/>
    </source>
</evidence>
<dbReference type="EMBL" id="BARU01036906">
    <property type="protein sequence ID" value="GAH82287.1"/>
    <property type="molecule type" value="Genomic_DNA"/>
</dbReference>
<accession>X1IKP5</accession>
<sequence length="48" mass="5543">MKLNIAERIALLGVLPQKGNAITLRIIRELQSRLSLTEEEIKHYNIQN</sequence>
<protein>
    <submittedName>
        <fullName evidence="1">Uncharacterized protein</fullName>
    </submittedName>
</protein>